<comment type="catalytic activity">
    <reaction evidence="1">
        <text>Hydrolyzes the link between N-acetylmuramoyl residues and L-amino acid residues in certain cell-wall glycopeptides.</text>
        <dbReference type="EC" id="3.5.1.28"/>
    </reaction>
</comment>
<name>A0AAE9HVZ7_9NEIS</name>
<dbReference type="EMBL" id="CP097501">
    <property type="protein sequence ID" value="URD66755.1"/>
    <property type="molecule type" value="Genomic_DNA"/>
</dbReference>
<dbReference type="SMART" id="SM00646">
    <property type="entry name" value="Ami_3"/>
    <property type="match status" value="1"/>
</dbReference>
<dbReference type="GO" id="GO:0030288">
    <property type="term" value="C:outer membrane-bounded periplasmic space"/>
    <property type="evidence" value="ECO:0007669"/>
    <property type="project" value="TreeGrafter"/>
</dbReference>
<proteinExistence type="predicted"/>
<dbReference type="CDD" id="cd02696">
    <property type="entry name" value="MurNAc-LAA"/>
    <property type="match status" value="1"/>
</dbReference>
<evidence type="ECO:0000259" key="6">
    <source>
        <dbReference type="SMART" id="SM00646"/>
    </source>
</evidence>
<evidence type="ECO:0000256" key="2">
    <source>
        <dbReference type="ARBA" id="ARBA00011901"/>
    </source>
</evidence>
<dbReference type="InterPro" id="IPR050695">
    <property type="entry name" value="N-acetylmuramoyl_amidase_3"/>
</dbReference>
<dbReference type="AlphaFoldDB" id="A0AAE9HVZ7"/>
<evidence type="ECO:0000256" key="5">
    <source>
        <dbReference type="SAM" id="SignalP"/>
    </source>
</evidence>
<keyword evidence="3" id="KW-0378">Hydrolase</keyword>
<dbReference type="Gene3D" id="3.40.630.40">
    <property type="entry name" value="Zn-dependent exopeptidases"/>
    <property type="match status" value="1"/>
</dbReference>
<evidence type="ECO:0000256" key="1">
    <source>
        <dbReference type="ARBA" id="ARBA00001561"/>
    </source>
</evidence>
<dbReference type="Pfam" id="PF01520">
    <property type="entry name" value="Amidase_3"/>
    <property type="match status" value="1"/>
</dbReference>
<evidence type="ECO:0000256" key="3">
    <source>
        <dbReference type="ARBA" id="ARBA00022801"/>
    </source>
</evidence>
<evidence type="ECO:0000256" key="4">
    <source>
        <dbReference type="SAM" id="MobiDB-lite"/>
    </source>
</evidence>
<dbReference type="Proteomes" id="UP001056819">
    <property type="component" value="Chromosome"/>
</dbReference>
<sequence>MKQWFKRAACAAALALHLGSAAAADIVIDAGHGGKDPGAIGTLGKHEFKEKDIALDMSLQLGKQLKKQGFSVAMTRKDDTFRPLRQRLAYARKHCRKLFASVHVNAAKHARAQGVQVYVSRQADKTAVGKKSLQIAQNVQKAFNPKKPAVRRAGFMMLKNTNCPTLQLEMYYMSNKKDLKKLSDKRQRRVIAERLAKVLGKSLRAKGFKTSFKPATETAVKKPAKASAKTAAAKAKPAPKARPAAKAKVIAKAKTVNQTKKAQSKTRTAARAKAKR</sequence>
<dbReference type="PANTHER" id="PTHR30404:SF0">
    <property type="entry name" value="N-ACETYLMURAMOYL-L-ALANINE AMIDASE AMIC"/>
    <property type="match status" value="1"/>
</dbReference>
<dbReference type="InterPro" id="IPR002508">
    <property type="entry name" value="MurNAc-LAA_cat"/>
</dbReference>
<evidence type="ECO:0000313" key="7">
    <source>
        <dbReference type="EMBL" id="URD66755.1"/>
    </source>
</evidence>
<organism evidence="7 8">
    <name type="scientific">Conchiformibius steedae DSM 2580</name>
    <dbReference type="NCBI Taxonomy" id="1121352"/>
    <lineage>
        <taxon>Bacteria</taxon>
        <taxon>Pseudomonadati</taxon>
        <taxon>Pseudomonadota</taxon>
        <taxon>Betaproteobacteria</taxon>
        <taxon>Neisseriales</taxon>
        <taxon>Neisseriaceae</taxon>
        <taxon>Conchiformibius</taxon>
    </lineage>
</organism>
<dbReference type="SUPFAM" id="SSF53187">
    <property type="entry name" value="Zn-dependent exopeptidases"/>
    <property type="match status" value="1"/>
</dbReference>
<feature type="signal peptide" evidence="5">
    <location>
        <begin position="1"/>
        <end position="23"/>
    </location>
</feature>
<accession>A0AAE9HVZ7</accession>
<dbReference type="EC" id="3.5.1.28" evidence="2"/>
<feature type="compositionally biased region" description="Low complexity" evidence="4">
    <location>
        <begin position="252"/>
        <end position="261"/>
    </location>
</feature>
<dbReference type="GO" id="GO:0009253">
    <property type="term" value="P:peptidoglycan catabolic process"/>
    <property type="evidence" value="ECO:0007669"/>
    <property type="project" value="InterPro"/>
</dbReference>
<feature type="compositionally biased region" description="Basic residues" evidence="4">
    <location>
        <begin position="237"/>
        <end position="251"/>
    </location>
</feature>
<feature type="domain" description="MurNAc-LAA" evidence="6">
    <location>
        <begin position="88"/>
        <end position="200"/>
    </location>
</feature>
<reference evidence="7" key="1">
    <citation type="submission" date="2022-05" db="EMBL/GenBank/DDBJ databases">
        <title>Alysiella filiformis genome sequencing.</title>
        <authorList>
            <person name="Viehboeck T."/>
        </authorList>
    </citation>
    <scope>NUCLEOTIDE SEQUENCE</scope>
    <source>
        <strain evidence="7">DSM 2580</strain>
    </source>
</reference>
<dbReference type="PANTHER" id="PTHR30404">
    <property type="entry name" value="N-ACETYLMURAMOYL-L-ALANINE AMIDASE"/>
    <property type="match status" value="1"/>
</dbReference>
<feature type="compositionally biased region" description="Low complexity" evidence="4">
    <location>
        <begin position="225"/>
        <end position="236"/>
    </location>
</feature>
<feature type="compositionally biased region" description="Basic residues" evidence="4">
    <location>
        <begin position="262"/>
        <end position="276"/>
    </location>
</feature>
<protein>
    <recommendedName>
        <fullName evidence="2">N-acetylmuramoyl-L-alanine amidase</fullName>
        <ecNumber evidence="2">3.5.1.28</ecNumber>
    </recommendedName>
</protein>
<evidence type="ECO:0000313" key="8">
    <source>
        <dbReference type="Proteomes" id="UP001056819"/>
    </source>
</evidence>
<dbReference type="GO" id="GO:0008745">
    <property type="term" value="F:N-acetylmuramoyl-L-alanine amidase activity"/>
    <property type="evidence" value="ECO:0007669"/>
    <property type="project" value="UniProtKB-EC"/>
</dbReference>
<keyword evidence="5" id="KW-0732">Signal</keyword>
<feature type="chain" id="PRO_5042270621" description="N-acetylmuramoyl-L-alanine amidase" evidence="5">
    <location>
        <begin position="24"/>
        <end position="276"/>
    </location>
</feature>
<dbReference type="RefSeq" id="WP_027022232.1">
    <property type="nucleotide sequence ID" value="NZ_CP097501.1"/>
</dbReference>
<feature type="region of interest" description="Disordered" evidence="4">
    <location>
        <begin position="219"/>
        <end position="276"/>
    </location>
</feature>
<gene>
    <name evidence="7" type="ORF">LNQ82_05835</name>
</gene>